<dbReference type="AlphaFoldDB" id="A0A081G0Z1"/>
<dbReference type="GO" id="GO:0003824">
    <property type="term" value="F:catalytic activity"/>
    <property type="evidence" value="ECO:0007669"/>
    <property type="project" value="InterPro"/>
</dbReference>
<dbReference type="SUPFAM" id="SSF75304">
    <property type="entry name" value="Amidase signature (AS) enzymes"/>
    <property type="match status" value="1"/>
</dbReference>
<dbReference type="InterPro" id="IPR036928">
    <property type="entry name" value="AS_sf"/>
</dbReference>
<dbReference type="OrthoDB" id="8872210at2"/>
<sequence length="430" mass="45367">MTIAVETASACALVQAMRDGSLTPEKVVGHFIGVCERRRDIAAWREFAPTLARRAAGKLRSVSAPGLLHGIPVGIKDIMLTHDMPTRYGSLLYDYGVTGDDAYCVEQLRTAGAVILGKTVTTEFAYFAPGPTRNPHNLEHTPGGSSSGSAAAVAAGMVPIALGSQTAGSLIRPASYCGVFALKPGFGVIPTHGVKEMSPSLDTLGWLSRHAEDLELVRCALTNIEFQGLPAVTGARIGICRTHEWSHLNAGGRAAFERAVSLLGDAGLECVEWTMPDRYRDLVVAQQTIQAFEASRAYAAEWSMDQTLISPQFRELIKTGLSISSGEYRTALHLAGDARAEINDRLGSLDALLTPSAPGEAPSGLTATGDPVCSRIWTLLGHPNVNVPGLTGPNGLPIGVQLVGPFGGERSLVALADHIHPLLCAGNSYA</sequence>
<dbReference type="STRING" id="1232683.ADIMK_1350"/>
<proteinExistence type="predicted"/>
<gene>
    <name evidence="2" type="ORF">ADIMK_1350</name>
</gene>
<evidence type="ECO:0000259" key="1">
    <source>
        <dbReference type="Pfam" id="PF01425"/>
    </source>
</evidence>
<reference evidence="2 3" key="1">
    <citation type="submission" date="2014-04" db="EMBL/GenBank/DDBJ databases">
        <title>Marinobacterium kochiensis sp. nov., isolated from sediment sample collected from Kochi backwaters in Kerala, India.</title>
        <authorList>
            <person name="Singh A."/>
            <person name="Pinnaka A.K."/>
        </authorList>
    </citation>
    <scope>NUCLEOTIDE SEQUENCE [LARGE SCALE GENOMIC DNA]</scope>
    <source>
        <strain evidence="2 3">AK27</strain>
    </source>
</reference>
<dbReference type="PANTHER" id="PTHR11895">
    <property type="entry name" value="TRANSAMIDASE"/>
    <property type="match status" value="1"/>
</dbReference>
<feature type="domain" description="Amidase" evidence="1">
    <location>
        <begin position="38"/>
        <end position="412"/>
    </location>
</feature>
<evidence type="ECO:0000313" key="3">
    <source>
        <dbReference type="Proteomes" id="UP000028252"/>
    </source>
</evidence>
<dbReference type="Proteomes" id="UP000028252">
    <property type="component" value="Unassembled WGS sequence"/>
</dbReference>
<protein>
    <submittedName>
        <fullName evidence="2">Putative amidase</fullName>
    </submittedName>
</protein>
<dbReference type="PATRIC" id="fig|1232683.4.peg.1330"/>
<dbReference type="Gene3D" id="3.90.1300.10">
    <property type="entry name" value="Amidase signature (AS) domain"/>
    <property type="match status" value="1"/>
</dbReference>
<accession>A0A081G0Z1</accession>
<dbReference type="InterPro" id="IPR000120">
    <property type="entry name" value="Amidase"/>
</dbReference>
<evidence type="ECO:0000313" key="2">
    <source>
        <dbReference type="EMBL" id="KEA64446.1"/>
    </source>
</evidence>
<keyword evidence="3" id="KW-1185">Reference proteome</keyword>
<name>A0A081G0Z1_9GAMM</name>
<comment type="caution">
    <text evidence="2">The sequence shown here is derived from an EMBL/GenBank/DDBJ whole genome shotgun (WGS) entry which is preliminary data.</text>
</comment>
<dbReference type="EMBL" id="JMQN01000016">
    <property type="protein sequence ID" value="KEA64446.1"/>
    <property type="molecule type" value="Genomic_DNA"/>
</dbReference>
<organism evidence="2 3">
    <name type="scientific">Marinobacterium lacunae</name>
    <dbReference type="NCBI Taxonomy" id="1232683"/>
    <lineage>
        <taxon>Bacteria</taxon>
        <taxon>Pseudomonadati</taxon>
        <taxon>Pseudomonadota</taxon>
        <taxon>Gammaproteobacteria</taxon>
        <taxon>Oceanospirillales</taxon>
        <taxon>Oceanospirillaceae</taxon>
        <taxon>Marinobacterium</taxon>
    </lineage>
</organism>
<dbReference type="InterPro" id="IPR023631">
    <property type="entry name" value="Amidase_dom"/>
</dbReference>
<dbReference type="Pfam" id="PF01425">
    <property type="entry name" value="Amidase"/>
    <property type="match status" value="1"/>
</dbReference>
<dbReference type="PANTHER" id="PTHR11895:SF151">
    <property type="entry name" value="GLUTAMYL-TRNA(GLN) AMIDOTRANSFERASE SUBUNIT A"/>
    <property type="match status" value="1"/>
</dbReference>
<dbReference type="eggNOG" id="COG0154">
    <property type="taxonomic scope" value="Bacteria"/>
</dbReference>
<dbReference type="RefSeq" id="WP_036185441.1">
    <property type="nucleotide sequence ID" value="NZ_JMQN01000016.1"/>
</dbReference>